<sequence length="787" mass="89534">MKFKNQYWVILIALFGALLYLQTIPYGYSGDDGIYTYFNRVTQLGTEKWTELFQFGSMNFIEINPTNSSIYRPFTLLTFAIERQLVGEFDASVGHTINVILYFALLWVIGSFLLKLGEKRQLPGWIALLILVLYAVHPIHTEVVASVKSRDTLLSSLFAFSAILIWFSNSGKPKPIQWGIILGLYFLSLLSKEESIPLMALVFLISWFFLKNDFKKSIQVTLPFLIPFGIYMILRSIFLDPASGDSYGSLVNSVLYAASGSEWIATNFYIYLQYLKLLLIPHPLSWDYSFSQIAIQTFISPWVWLSFLVFGGLVYFAIKGFKTRSLYSFGILFYLTSFSIFANLVPSLIIGSNLGERFMFIPSLSFCFLVVFGLYDFFQKKAPNLGIKGVLGLVLFIGVLFSWKTIARSQVWESNMSLSSSGVETSPNSWRTHIMYAEELRLQGKEIEKTSVDSAKPYFEKAVFHYDQGFDILGEPNPVPQYYNTLAESLLGLGDSIRAEETLRLATTKAPKLFFGWFKLALLEYAKGNYEEAKFMYLKALEAQKPDLYSTYKNLGNTHLRLTENQEAILAFEKARKEKSDPEIERLLAYLYTDLGMLEKAAEFQIDSLGNVEETRFLLALRAGNDFFEKKDYPKAIQNYRKIEGDFEKFGGAAKYPSYFAAFGKALIENRDTLEAKKQFLKAYQVDASNHVVLTNLGIIALLKDKRYAEAERYFRAAVNANPEDPFSARMNLGTSLLIQRKEKEAIVVLEDALKYGSSPAVLNNLYLLHTATGNPERAAYYKGLMQ</sequence>
<dbReference type="OrthoDB" id="1489021at2"/>
<accession>A0A4R6T4X6</accession>
<dbReference type="Gene3D" id="1.25.40.10">
    <property type="entry name" value="Tetratricopeptide repeat domain"/>
    <property type="match status" value="2"/>
</dbReference>
<evidence type="ECO:0000313" key="4">
    <source>
        <dbReference type="EMBL" id="TDQ16515.1"/>
    </source>
</evidence>
<dbReference type="InterPro" id="IPR052346">
    <property type="entry name" value="O-mannosyl-transferase_TMTC"/>
</dbReference>
<dbReference type="Proteomes" id="UP000294535">
    <property type="component" value="Unassembled WGS sequence"/>
</dbReference>
<feature type="transmembrane region" description="Helical" evidence="3">
    <location>
        <begin position="122"/>
        <end position="140"/>
    </location>
</feature>
<dbReference type="PANTHER" id="PTHR44227">
    <property type="match status" value="1"/>
</dbReference>
<organism evidence="4 5">
    <name type="scientific">Algoriphagus boseongensis</name>
    <dbReference type="NCBI Taxonomy" id="1442587"/>
    <lineage>
        <taxon>Bacteria</taxon>
        <taxon>Pseudomonadati</taxon>
        <taxon>Bacteroidota</taxon>
        <taxon>Cytophagia</taxon>
        <taxon>Cytophagales</taxon>
        <taxon>Cyclobacteriaceae</taxon>
        <taxon>Algoriphagus</taxon>
    </lineage>
</organism>
<feature type="transmembrane region" description="Helical" evidence="3">
    <location>
        <begin position="292"/>
        <end position="318"/>
    </location>
</feature>
<feature type="transmembrane region" description="Helical" evidence="3">
    <location>
        <begin position="180"/>
        <end position="208"/>
    </location>
</feature>
<dbReference type="RefSeq" id="WP_133556512.1">
    <property type="nucleotide sequence ID" value="NZ_SNYF01000007.1"/>
</dbReference>
<dbReference type="SMART" id="SM00028">
    <property type="entry name" value="TPR"/>
    <property type="match status" value="6"/>
</dbReference>
<feature type="transmembrane region" description="Helical" evidence="3">
    <location>
        <begin position="220"/>
        <end position="238"/>
    </location>
</feature>
<evidence type="ECO:0000313" key="5">
    <source>
        <dbReference type="Proteomes" id="UP000294535"/>
    </source>
</evidence>
<keyword evidence="1" id="KW-0677">Repeat</keyword>
<name>A0A4R6T4X6_9BACT</name>
<dbReference type="InterPro" id="IPR019734">
    <property type="entry name" value="TPR_rpt"/>
</dbReference>
<feature type="transmembrane region" description="Helical" evidence="3">
    <location>
        <begin position="330"/>
        <end position="352"/>
    </location>
</feature>
<keyword evidence="3" id="KW-0812">Transmembrane</keyword>
<feature type="transmembrane region" description="Helical" evidence="3">
    <location>
        <begin position="385"/>
        <end position="403"/>
    </location>
</feature>
<dbReference type="GO" id="GO:0035269">
    <property type="term" value="P:protein O-linked glycosylation via mannose"/>
    <property type="evidence" value="ECO:0007669"/>
    <property type="project" value="TreeGrafter"/>
</dbReference>
<protein>
    <submittedName>
        <fullName evidence="4">Tetratricopeptide repeat protein</fullName>
    </submittedName>
</protein>
<keyword evidence="2" id="KW-0802">TPR repeat</keyword>
<dbReference type="Pfam" id="PF13181">
    <property type="entry name" value="TPR_8"/>
    <property type="match status" value="1"/>
</dbReference>
<dbReference type="InterPro" id="IPR011990">
    <property type="entry name" value="TPR-like_helical_dom_sf"/>
</dbReference>
<keyword evidence="3" id="KW-1133">Transmembrane helix</keyword>
<dbReference type="AlphaFoldDB" id="A0A4R6T4X6"/>
<keyword evidence="3" id="KW-0472">Membrane</keyword>
<reference evidence="4 5" key="1">
    <citation type="submission" date="2019-03" db="EMBL/GenBank/DDBJ databases">
        <title>Genomic Encyclopedia of Type Strains, Phase III (KMG-III): the genomes of soil and plant-associated and newly described type strains.</title>
        <authorList>
            <person name="Whitman W."/>
        </authorList>
    </citation>
    <scope>NUCLEOTIDE SEQUENCE [LARGE SCALE GENOMIC DNA]</scope>
    <source>
        <strain evidence="4 5">CECT 8446</strain>
    </source>
</reference>
<feature type="transmembrane region" description="Helical" evidence="3">
    <location>
        <begin position="250"/>
        <end position="272"/>
    </location>
</feature>
<comment type="caution">
    <text evidence="4">The sequence shown here is derived from an EMBL/GenBank/DDBJ whole genome shotgun (WGS) entry which is preliminary data.</text>
</comment>
<evidence type="ECO:0000256" key="2">
    <source>
        <dbReference type="ARBA" id="ARBA00022803"/>
    </source>
</evidence>
<dbReference type="GO" id="GO:0030968">
    <property type="term" value="P:endoplasmic reticulum unfolded protein response"/>
    <property type="evidence" value="ECO:0007669"/>
    <property type="project" value="TreeGrafter"/>
</dbReference>
<feature type="transmembrane region" description="Helical" evidence="3">
    <location>
        <begin position="95"/>
        <end position="115"/>
    </location>
</feature>
<dbReference type="PANTHER" id="PTHR44227:SF3">
    <property type="entry name" value="PROTEIN O-MANNOSYL-TRANSFERASE TMTC4"/>
    <property type="match status" value="1"/>
</dbReference>
<feature type="transmembrane region" description="Helical" evidence="3">
    <location>
        <begin position="7"/>
        <end position="28"/>
    </location>
</feature>
<dbReference type="SUPFAM" id="SSF48452">
    <property type="entry name" value="TPR-like"/>
    <property type="match status" value="2"/>
</dbReference>
<gene>
    <name evidence="4" type="ORF">DFQ04_2633</name>
</gene>
<proteinExistence type="predicted"/>
<keyword evidence="5" id="KW-1185">Reference proteome</keyword>
<feature type="transmembrane region" description="Helical" evidence="3">
    <location>
        <begin position="358"/>
        <end position="378"/>
    </location>
</feature>
<dbReference type="Pfam" id="PF13432">
    <property type="entry name" value="TPR_16"/>
    <property type="match status" value="1"/>
</dbReference>
<dbReference type="GO" id="GO:0000030">
    <property type="term" value="F:mannosyltransferase activity"/>
    <property type="evidence" value="ECO:0007669"/>
    <property type="project" value="TreeGrafter"/>
</dbReference>
<evidence type="ECO:0000256" key="3">
    <source>
        <dbReference type="SAM" id="Phobius"/>
    </source>
</evidence>
<feature type="transmembrane region" description="Helical" evidence="3">
    <location>
        <begin position="152"/>
        <end position="168"/>
    </location>
</feature>
<evidence type="ECO:0000256" key="1">
    <source>
        <dbReference type="ARBA" id="ARBA00022737"/>
    </source>
</evidence>
<dbReference type="EMBL" id="SNYF01000007">
    <property type="protein sequence ID" value="TDQ16515.1"/>
    <property type="molecule type" value="Genomic_DNA"/>
</dbReference>